<keyword evidence="4" id="KW-1133">Transmembrane helix</keyword>
<evidence type="ECO:0000313" key="10">
    <source>
        <dbReference type="Proteomes" id="UP001285354"/>
    </source>
</evidence>
<feature type="domain" description="WSC" evidence="8">
    <location>
        <begin position="43"/>
        <end position="142"/>
    </location>
</feature>
<dbReference type="PANTHER" id="PTHR24269:SF16">
    <property type="entry name" value="PROTEIN SLG1"/>
    <property type="match status" value="1"/>
</dbReference>
<keyword evidence="10" id="KW-1185">Reference proteome</keyword>
<dbReference type="Proteomes" id="UP001285354">
    <property type="component" value="Unassembled WGS sequence"/>
</dbReference>
<evidence type="ECO:0000256" key="4">
    <source>
        <dbReference type="ARBA" id="ARBA00022989"/>
    </source>
</evidence>
<dbReference type="SMART" id="SM00321">
    <property type="entry name" value="WSC"/>
    <property type="match status" value="1"/>
</dbReference>
<dbReference type="InterPro" id="IPR002889">
    <property type="entry name" value="WSC_carb-bd"/>
</dbReference>
<keyword evidence="3 7" id="KW-0732">Signal</keyword>
<comment type="subcellular location">
    <subcellularLocation>
        <location evidence="1">Membrane</location>
        <topology evidence="1">Single-pass membrane protein</topology>
    </subcellularLocation>
</comment>
<evidence type="ECO:0000256" key="5">
    <source>
        <dbReference type="ARBA" id="ARBA00023136"/>
    </source>
</evidence>
<comment type="caution">
    <text evidence="9">The sequence shown here is derived from an EMBL/GenBank/DDBJ whole genome shotgun (WGS) entry which is preliminary data.</text>
</comment>
<evidence type="ECO:0000259" key="8">
    <source>
        <dbReference type="PROSITE" id="PS51212"/>
    </source>
</evidence>
<accession>A0AAD9WGF8</accession>
<organism evidence="9 10">
    <name type="scientific">Diplocarpon rosae</name>
    <dbReference type="NCBI Taxonomy" id="946125"/>
    <lineage>
        <taxon>Eukaryota</taxon>
        <taxon>Fungi</taxon>
        <taxon>Dikarya</taxon>
        <taxon>Ascomycota</taxon>
        <taxon>Pezizomycotina</taxon>
        <taxon>Leotiomycetes</taxon>
        <taxon>Helotiales</taxon>
        <taxon>Drepanopezizaceae</taxon>
        <taxon>Diplocarpon</taxon>
    </lineage>
</organism>
<name>A0AAD9WGF8_9HELO</name>
<keyword evidence="5" id="KW-0472">Membrane</keyword>
<feature type="chain" id="PRO_5042250786" description="WSC domain-containing protein" evidence="7">
    <location>
        <begin position="21"/>
        <end position="175"/>
    </location>
</feature>
<proteinExistence type="predicted"/>
<dbReference type="PANTHER" id="PTHR24269">
    <property type="entry name" value="KREMEN PROTEIN"/>
    <property type="match status" value="1"/>
</dbReference>
<dbReference type="Pfam" id="PF01822">
    <property type="entry name" value="WSC"/>
    <property type="match status" value="1"/>
</dbReference>
<dbReference type="AlphaFoldDB" id="A0AAD9WGF8"/>
<evidence type="ECO:0000256" key="6">
    <source>
        <dbReference type="ARBA" id="ARBA00023180"/>
    </source>
</evidence>
<gene>
    <name evidence="9" type="ORF">QTJ16_002730</name>
</gene>
<evidence type="ECO:0000256" key="1">
    <source>
        <dbReference type="ARBA" id="ARBA00004167"/>
    </source>
</evidence>
<sequence length="175" mass="18250">MAHLPLRTLCLTLTLSFAAAQVANETITPATSVNATISAGNKQYTYYGCYGEPDSNATQGLRALNSGKMESRDEMTVATCLSYCADGGWAFAGLEYTKECWCAPLITSLAMKLDDNACDLACQGNTSEKCGGSLKLTVYEEKSGSKGSGVKAVHQAPVGSILALGVAMGVLLCLA</sequence>
<evidence type="ECO:0000313" key="9">
    <source>
        <dbReference type="EMBL" id="KAK2628084.1"/>
    </source>
</evidence>
<evidence type="ECO:0000256" key="2">
    <source>
        <dbReference type="ARBA" id="ARBA00022692"/>
    </source>
</evidence>
<dbReference type="EMBL" id="JAUBYV010000003">
    <property type="protein sequence ID" value="KAK2628084.1"/>
    <property type="molecule type" value="Genomic_DNA"/>
</dbReference>
<feature type="signal peptide" evidence="7">
    <location>
        <begin position="1"/>
        <end position="20"/>
    </location>
</feature>
<protein>
    <recommendedName>
        <fullName evidence="8">WSC domain-containing protein</fullName>
    </recommendedName>
</protein>
<dbReference type="GO" id="GO:0005886">
    <property type="term" value="C:plasma membrane"/>
    <property type="evidence" value="ECO:0007669"/>
    <property type="project" value="TreeGrafter"/>
</dbReference>
<reference evidence="9" key="1">
    <citation type="submission" date="2023-06" db="EMBL/GenBank/DDBJ databases">
        <title>Draft genome of Marssonina rosae.</title>
        <authorList>
            <person name="Cheng Q."/>
        </authorList>
    </citation>
    <scope>NUCLEOTIDE SEQUENCE</scope>
    <source>
        <strain evidence="9">R4</strain>
    </source>
</reference>
<keyword evidence="2" id="KW-0812">Transmembrane</keyword>
<evidence type="ECO:0000256" key="3">
    <source>
        <dbReference type="ARBA" id="ARBA00022729"/>
    </source>
</evidence>
<evidence type="ECO:0000256" key="7">
    <source>
        <dbReference type="SAM" id="SignalP"/>
    </source>
</evidence>
<dbReference type="InterPro" id="IPR051836">
    <property type="entry name" value="Kremen_rcpt"/>
</dbReference>
<keyword evidence="6" id="KW-0325">Glycoprotein</keyword>
<dbReference type="PROSITE" id="PS51212">
    <property type="entry name" value="WSC"/>
    <property type="match status" value="1"/>
</dbReference>